<evidence type="ECO:0000256" key="5">
    <source>
        <dbReference type="ARBA" id="ARBA00022792"/>
    </source>
</evidence>
<keyword evidence="8 9" id="KW-0472">Membrane</keyword>
<accession>A0A9W8E1K9</accession>
<evidence type="ECO:0000256" key="4">
    <source>
        <dbReference type="ARBA" id="ARBA00022692"/>
    </source>
</evidence>
<reference evidence="10" key="1">
    <citation type="submission" date="2022-07" db="EMBL/GenBank/DDBJ databases">
        <title>Phylogenomic reconstructions and comparative analyses of Kickxellomycotina fungi.</title>
        <authorList>
            <person name="Reynolds N.K."/>
            <person name="Stajich J.E."/>
            <person name="Barry K."/>
            <person name="Grigoriev I.V."/>
            <person name="Crous P."/>
            <person name="Smith M.E."/>
        </authorList>
    </citation>
    <scope>NUCLEOTIDE SEQUENCE</scope>
    <source>
        <strain evidence="10">RSA 861</strain>
    </source>
</reference>
<dbReference type="Proteomes" id="UP001150569">
    <property type="component" value="Unassembled WGS sequence"/>
</dbReference>
<evidence type="ECO:0000256" key="8">
    <source>
        <dbReference type="ARBA" id="ARBA00023136"/>
    </source>
</evidence>
<keyword evidence="11" id="KW-1185">Reference proteome</keyword>
<sequence length="135" mass="15527">MSTWERYKEAFQRLSWDDLDHVERMPCFRDGFLYGLTGAFVLGGLRFLQKGRVLSACNWTVGGFVVFSIASRQLCLYQRREQLRRMNITFKDSIERRTPHVPPKGRSEDFVPTSELVAAAEEKLSPVAAPPTEEK</sequence>
<protein>
    <recommendedName>
        <fullName evidence="3">Cytochrome c oxidase assembly protein COX20, mitochondrial</fullName>
    </recommendedName>
</protein>
<keyword evidence="4 9" id="KW-0812">Transmembrane</keyword>
<organism evidence="10 11">
    <name type="scientific">Tieghemiomyces parasiticus</name>
    <dbReference type="NCBI Taxonomy" id="78921"/>
    <lineage>
        <taxon>Eukaryota</taxon>
        <taxon>Fungi</taxon>
        <taxon>Fungi incertae sedis</taxon>
        <taxon>Zoopagomycota</taxon>
        <taxon>Kickxellomycotina</taxon>
        <taxon>Dimargaritomycetes</taxon>
        <taxon>Dimargaritales</taxon>
        <taxon>Dimargaritaceae</taxon>
        <taxon>Tieghemiomyces</taxon>
    </lineage>
</organism>
<evidence type="ECO:0000256" key="1">
    <source>
        <dbReference type="ARBA" id="ARBA00004273"/>
    </source>
</evidence>
<comment type="similarity">
    <text evidence="2">Belongs to the COX20 family.</text>
</comment>
<keyword evidence="7" id="KW-0496">Mitochondrion</keyword>
<evidence type="ECO:0000313" key="10">
    <source>
        <dbReference type="EMBL" id="KAJ1928729.1"/>
    </source>
</evidence>
<dbReference type="GO" id="GO:0033617">
    <property type="term" value="P:mitochondrial respiratory chain complex IV assembly"/>
    <property type="evidence" value="ECO:0007669"/>
    <property type="project" value="InterPro"/>
</dbReference>
<evidence type="ECO:0000256" key="6">
    <source>
        <dbReference type="ARBA" id="ARBA00022989"/>
    </source>
</evidence>
<dbReference type="Pfam" id="PF12597">
    <property type="entry name" value="Cox20"/>
    <property type="match status" value="1"/>
</dbReference>
<dbReference type="OrthoDB" id="14603at2759"/>
<dbReference type="GO" id="GO:0005743">
    <property type="term" value="C:mitochondrial inner membrane"/>
    <property type="evidence" value="ECO:0007669"/>
    <property type="project" value="UniProtKB-SubCell"/>
</dbReference>
<feature type="transmembrane region" description="Helical" evidence="9">
    <location>
        <begin position="31"/>
        <end position="48"/>
    </location>
</feature>
<keyword evidence="6 9" id="KW-1133">Transmembrane helix</keyword>
<evidence type="ECO:0000256" key="3">
    <source>
        <dbReference type="ARBA" id="ARBA00017689"/>
    </source>
</evidence>
<keyword evidence="5" id="KW-0999">Mitochondrion inner membrane</keyword>
<evidence type="ECO:0000256" key="7">
    <source>
        <dbReference type="ARBA" id="ARBA00023128"/>
    </source>
</evidence>
<dbReference type="EMBL" id="JANBPT010000061">
    <property type="protein sequence ID" value="KAJ1928729.1"/>
    <property type="molecule type" value="Genomic_DNA"/>
</dbReference>
<dbReference type="AlphaFoldDB" id="A0A9W8E1K9"/>
<feature type="transmembrane region" description="Helical" evidence="9">
    <location>
        <begin position="60"/>
        <end position="77"/>
    </location>
</feature>
<dbReference type="PANTHER" id="PTHR31586">
    <property type="entry name" value="CYTOCHROME C OXIDASE PROTEIN 20"/>
    <property type="match status" value="1"/>
</dbReference>
<name>A0A9W8E1K9_9FUNG</name>
<gene>
    <name evidence="10" type="ORF">IWQ60_001778</name>
</gene>
<evidence type="ECO:0000313" key="11">
    <source>
        <dbReference type="Proteomes" id="UP001150569"/>
    </source>
</evidence>
<proteinExistence type="inferred from homology"/>
<evidence type="ECO:0000256" key="9">
    <source>
        <dbReference type="SAM" id="Phobius"/>
    </source>
</evidence>
<comment type="subcellular location">
    <subcellularLocation>
        <location evidence="1">Mitochondrion inner membrane</location>
    </subcellularLocation>
</comment>
<evidence type="ECO:0000256" key="2">
    <source>
        <dbReference type="ARBA" id="ARBA00009575"/>
    </source>
</evidence>
<dbReference type="PANTHER" id="PTHR31586:SF1">
    <property type="entry name" value="CYTOCHROME C OXIDASE ASSEMBLY PROTEIN COX20, MITOCHONDRIAL"/>
    <property type="match status" value="1"/>
</dbReference>
<comment type="caution">
    <text evidence="10">The sequence shown here is derived from an EMBL/GenBank/DDBJ whole genome shotgun (WGS) entry which is preliminary data.</text>
</comment>
<dbReference type="InterPro" id="IPR022533">
    <property type="entry name" value="Cox20"/>
</dbReference>
<dbReference type="PRINTS" id="PR02049">
    <property type="entry name" value="PROTEINF36A"/>
</dbReference>